<evidence type="ECO:0000256" key="6">
    <source>
        <dbReference type="ARBA" id="ARBA00023225"/>
    </source>
</evidence>
<dbReference type="InterPro" id="IPR051472">
    <property type="entry name" value="T3SS_Stator/FliH"/>
</dbReference>
<feature type="domain" description="Flagellar assembly protein FliH/Type III secretion system HrpE" evidence="8">
    <location>
        <begin position="144"/>
        <end position="259"/>
    </location>
</feature>
<keyword evidence="4" id="KW-1005">Bacterial flagellum biogenesis</keyword>
<dbReference type="PANTHER" id="PTHR34982">
    <property type="entry name" value="YOP PROTEINS TRANSLOCATION PROTEIN L"/>
    <property type="match status" value="1"/>
</dbReference>
<evidence type="ECO:0000256" key="5">
    <source>
        <dbReference type="ARBA" id="ARBA00022927"/>
    </source>
</evidence>
<comment type="function">
    <text evidence="1">Needed for flagellar regrowth and assembly.</text>
</comment>
<dbReference type="InterPro" id="IPR018035">
    <property type="entry name" value="Flagellar_FliH/T3SS_HrpE"/>
</dbReference>
<accession>A0ABQ6YX12</accession>
<keyword evidence="10" id="KW-1185">Reference proteome</keyword>
<gene>
    <name evidence="9" type="ORF">BAU17_01170</name>
</gene>
<evidence type="ECO:0000256" key="4">
    <source>
        <dbReference type="ARBA" id="ARBA00022795"/>
    </source>
</evidence>
<keyword evidence="3" id="KW-0813">Transport</keyword>
<dbReference type="RefSeq" id="WP_161902990.1">
    <property type="nucleotide sequence ID" value="NZ_MAEL01000054.1"/>
</dbReference>
<evidence type="ECO:0000313" key="10">
    <source>
        <dbReference type="Proteomes" id="UP000782705"/>
    </source>
</evidence>
<comment type="similarity">
    <text evidence="2">Belongs to the FliH family.</text>
</comment>
<evidence type="ECO:0000259" key="8">
    <source>
        <dbReference type="Pfam" id="PF02108"/>
    </source>
</evidence>
<keyword evidence="5" id="KW-0653">Protein transport</keyword>
<feature type="region of interest" description="Disordered" evidence="7">
    <location>
        <begin position="1"/>
        <end position="23"/>
    </location>
</feature>
<proteinExistence type="inferred from homology"/>
<comment type="caution">
    <text evidence="9">The sequence shown here is derived from an EMBL/GenBank/DDBJ whole genome shotgun (WGS) entry which is preliminary data.</text>
</comment>
<dbReference type="EMBL" id="MAEL01000054">
    <property type="protein sequence ID" value="KAF1302009.1"/>
    <property type="molecule type" value="Genomic_DNA"/>
</dbReference>
<dbReference type="Proteomes" id="UP000782705">
    <property type="component" value="Unassembled WGS sequence"/>
</dbReference>
<name>A0ABQ6YX12_9ENTE</name>
<protein>
    <recommendedName>
        <fullName evidence="8">Flagellar assembly protein FliH/Type III secretion system HrpE domain-containing protein</fullName>
    </recommendedName>
</protein>
<evidence type="ECO:0000256" key="2">
    <source>
        <dbReference type="ARBA" id="ARBA00006602"/>
    </source>
</evidence>
<evidence type="ECO:0000313" key="9">
    <source>
        <dbReference type="EMBL" id="KAF1302009.1"/>
    </source>
</evidence>
<reference evidence="9 10" key="1">
    <citation type="submission" date="2016-06" db="EMBL/GenBank/DDBJ databases">
        <title>Four novel species of enterococci isolated from chicken manure.</title>
        <authorList>
            <person name="Van Tyne D."/>
        </authorList>
    </citation>
    <scope>NUCLEOTIDE SEQUENCE [LARGE SCALE GENOMIC DNA]</scope>
    <source>
        <strain evidence="9 10">CU12B</strain>
    </source>
</reference>
<evidence type="ECO:0000256" key="3">
    <source>
        <dbReference type="ARBA" id="ARBA00022448"/>
    </source>
</evidence>
<dbReference type="Pfam" id="PF02108">
    <property type="entry name" value="FliH"/>
    <property type="match status" value="1"/>
</dbReference>
<dbReference type="PANTHER" id="PTHR34982:SF1">
    <property type="entry name" value="FLAGELLAR ASSEMBLY PROTEIN FLIH"/>
    <property type="match status" value="1"/>
</dbReference>
<keyword evidence="6" id="KW-1006">Bacterial flagellum protein export</keyword>
<organism evidence="9 10">
    <name type="scientific">Candidatus Enterococcus willemsii</name>
    <dbReference type="NCBI Taxonomy" id="1857215"/>
    <lineage>
        <taxon>Bacteria</taxon>
        <taxon>Bacillati</taxon>
        <taxon>Bacillota</taxon>
        <taxon>Bacilli</taxon>
        <taxon>Lactobacillales</taxon>
        <taxon>Enterococcaceae</taxon>
        <taxon>Enterococcus</taxon>
    </lineage>
</organism>
<evidence type="ECO:0000256" key="1">
    <source>
        <dbReference type="ARBA" id="ARBA00003041"/>
    </source>
</evidence>
<sequence length="279" mass="31350">MPWSNKSLVKGAEVGKSNSSKSIVTKLPTLPVKKVATSTQENQLKQKTVVKEPEQAQSLTKEQKQAQKLEAMKTTVLQQAQEEAAKIIETAREQATIIQAQAQEEAQTVKTIAQQQGLEEGQQSGYQVGYQEGITQAKVESEELLKQATASLQEAMASAETYVKEKQQELIQFSIEMAEALIQAQFDFDEKTILAIVNPILLKLEKADQLITVRANGRYHELLQRRMEQLKQEIPSLRYVVLNDASMGAYELSVESDETLAIFHLEDELRKFLQQISKD</sequence>
<evidence type="ECO:0000256" key="7">
    <source>
        <dbReference type="SAM" id="MobiDB-lite"/>
    </source>
</evidence>